<feature type="domain" description="Reverse transcriptase Ty1/copia-type" evidence="2">
    <location>
        <begin position="599"/>
        <end position="695"/>
    </location>
</feature>
<organism evidence="3 4">
    <name type="scientific">Lolium multiflorum</name>
    <name type="common">Italian ryegrass</name>
    <name type="synonym">Lolium perenne subsp. multiflorum</name>
    <dbReference type="NCBI Taxonomy" id="4521"/>
    <lineage>
        <taxon>Eukaryota</taxon>
        <taxon>Viridiplantae</taxon>
        <taxon>Streptophyta</taxon>
        <taxon>Embryophyta</taxon>
        <taxon>Tracheophyta</taxon>
        <taxon>Spermatophyta</taxon>
        <taxon>Magnoliopsida</taxon>
        <taxon>Liliopsida</taxon>
        <taxon>Poales</taxon>
        <taxon>Poaceae</taxon>
        <taxon>BOP clade</taxon>
        <taxon>Pooideae</taxon>
        <taxon>Poodae</taxon>
        <taxon>Poeae</taxon>
        <taxon>Poeae Chloroplast Group 2 (Poeae type)</taxon>
        <taxon>Loliodinae</taxon>
        <taxon>Loliinae</taxon>
        <taxon>Lolium</taxon>
    </lineage>
</organism>
<feature type="region of interest" description="Disordered" evidence="1">
    <location>
        <begin position="287"/>
        <end position="392"/>
    </location>
</feature>
<sequence length="783" mass="85202">MASSSFPPATIPSSSGGPAPSVNPLDSDPSTPLQQRHPMPRAPATPLADSSLNFGNLSDALPVMSVVPPQPPAALPIQFPSHYFPSHPILNVHITDYIKFQVNSSGANFSKWRQIFVFLMTMYKVMDHVTEGAAPPNPDDTWRAVDIHLSLWIMATLSDDLHRLVKGADGLALTTWTRLQRFFLANKDSRYLFLSKAFRSTPRGDMTVATYAGKLQSIADDLAALGRPVDDRDLAHQFLDGLGEAYLLQSEILKGNPPLPPFAECISRIQLTEVDVNSQQSHGTTAFIAHGTGDRVQPPSGNQTGGGHARMPGVSPNYRGKNPIPGYNGYGQGAGGGHQQQQSGGGGPQHQSGGGGRGRGQQHHHFGQGSGGGQPQFGGRGGQPGSSQHPWFGYFAPVGAPFPPARSTWVPPNAASVLGPRPGAPSSAYPVMYSATTPAPYQQLPQLPYQQHSSPHYATTPYSFDYAAIIHDVASNSGYQPPPPEWVMDSGASSHVTGLHRRSRGHPAAQMYPPRILRPTNLVPARSARIWLVARAPARGHDPVPHPAPTARCHATHLDPACSRLATRTESPVSIAWPTALPRPIATATRTTPATKICRGVNVVTGKWIFRHKMNPDGTLARYKTRWVVRGFTQQEGVDYGETFSPVVKPATIRTVLSIATTQSWPIHQMDVKNAFLHGHLAETVYCEQPSGFVDPTHPSHRKRTSEVGEEEQREASQTQEATYLWTDAARCRWWPPHLWLTWASPPHRSLLIVPPPCQRWRRDPNSRPMSCGGQISASCRDD</sequence>
<evidence type="ECO:0000259" key="2">
    <source>
        <dbReference type="Pfam" id="PF07727"/>
    </source>
</evidence>
<gene>
    <name evidence="3" type="ORF">QYE76_069996</name>
</gene>
<keyword evidence="4" id="KW-1185">Reference proteome</keyword>
<feature type="compositionally biased region" description="Polar residues" evidence="1">
    <location>
        <begin position="1"/>
        <end position="16"/>
    </location>
</feature>
<reference evidence="3" key="1">
    <citation type="submission" date="2023-07" db="EMBL/GenBank/DDBJ databases">
        <title>A chromosome-level genome assembly of Lolium multiflorum.</title>
        <authorList>
            <person name="Chen Y."/>
            <person name="Copetti D."/>
            <person name="Kolliker R."/>
            <person name="Studer B."/>
        </authorList>
    </citation>
    <scope>NUCLEOTIDE SEQUENCE</scope>
    <source>
        <strain evidence="3">02402/16</strain>
        <tissue evidence="3">Leaf</tissue>
    </source>
</reference>
<evidence type="ECO:0000256" key="1">
    <source>
        <dbReference type="SAM" id="MobiDB-lite"/>
    </source>
</evidence>
<dbReference type="EMBL" id="JAUUTY010000004">
    <property type="protein sequence ID" value="KAK1652191.1"/>
    <property type="molecule type" value="Genomic_DNA"/>
</dbReference>
<dbReference type="AlphaFoldDB" id="A0AAD8SHE9"/>
<dbReference type="Pfam" id="PF14223">
    <property type="entry name" value="Retrotran_gag_2"/>
    <property type="match status" value="1"/>
</dbReference>
<feature type="region of interest" description="Disordered" evidence="1">
    <location>
        <begin position="1"/>
        <end position="48"/>
    </location>
</feature>
<feature type="region of interest" description="Disordered" evidence="1">
    <location>
        <begin position="693"/>
        <end position="720"/>
    </location>
</feature>
<accession>A0AAD8SHE9</accession>
<comment type="caution">
    <text evidence="3">The sequence shown here is derived from an EMBL/GenBank/DDBJ whole genome shotgun (WGS) entry which is preliminary data.</text>
</comment>
<evidence type="ECO:0000313" key="4">
    <source>
        <dbReference type="Proteomes" id="UP001231189"/>
    </source>
</evidence>
<dbReference type="Proteomes" id="UP001231189">
    <property type="component" value="Unassembled WGS sequence"/>
</dbReference>
<evidence type="ECO:0000313" key="3">
    <source>
        <dbReference type="EMBL" id="KAK1652191.1"/>
    </source>
</evidence>
<dbReference type="InterPro" id="IPR013103">
    <property type="entry name" value="RVT_2"/>
</dbReference>
<dbReference type="Pfam" id="PF07727">
    <property type="entry name" value="RVT_2"/>
    <property type="match status" value="1"/>
</dbReference>
<feature type="compositionally biased region" description="Gly residues" evidence="1">
    <location>
        <begin position="368"/>
        <end position="384"/>
    </location>
</feature>
<proteinExistence type="predicted"/>
<dbReference type="PANTHER" id="PTHR47481:SF10">
    <property type="entry name" value="COPIA-LIKE POLYPROTEIN_RETROTRANSPOSON"/>
    <property type="match status" value="1"/>
</dbReference>
<name>A0AAD8SHE9_LOLMU</name>
<dbReference type="PANTHER" id="PTHR47481">
    <property type="match status" value="1"/>
</dbReference>
<feature type="compositionally biased region" description="Gly residues" evidence="1">
    <location>
        <begin position="328"/>
        <end position="359"/>
    </location>
</feature>
<protein>
    <recommendedName>
        <fullName evidence="2">Reverse transcriptase Ty1/copia-type domain-containing protein</fullName>
    </recommendedName>
</protein>